<comment type="caution">
    <text evidence="1">The sequence shown here is derived from an EMBL/GenBank/DDBJ whole genome shotgun (WGS) entry which is preliminary data.</text>
</comment>
<dbReference type="AlphaFoldDB" id="A0A9Q2S1D7"/>
<dbReference type="Gene3D" id="3.30.70.1520">
    <property type="entry name" value="Heterotetrameric sarcosine oxidase"/>
    <property type="match status" value="1"/>
</dbReference>
<dbReference type="InterPro" id="IPR027266">
    <property type="entry name" value="TrmE/GcvT-like"/>
</dbReference>
<organism evidence="1 3">
    <name type="scientific">Marivita cryptomonadis</name>
    <dbReference type="NCBI Taxonomy" id="505252"/>
    <lineage>
        <taxon>Bacteria</taxon>
        <taxon>Pseudomonadati</taxon>
        <taxon>Pseudomonadota</taxon>
        <taxon>Alphaproteobacteria</taxon>
        <taxon>Rhodobacterales</taxon>
        <taxon>Roseobacteraceae</taxon>
        <taxon>Marivita</taxon>
    </lineage>
</organism>
<dbReference type="EMBL" id="JAFBXE010000014">
    <property type="protein sequence ID" value="MBM2414345.1"/>
    <property type="molecule type" value="Genomic_DNA"/>
</dbReference>
<dbReference type="Proteomes" id="UP000809440">
    <property type="component" value="Unassembled WGS sequence"/>
</dbReference>
<evidence type="ECO:0000313" key="2">
    <source>
        <dbReference type="EMBL" id="MBM2419016.1"/>
    </source>
</evidence>
<dbReference type="OrthoDB" id="7356349at2"/>
<proteinExistence type="predicted"/>
<gene>
    <name evidence="1" type="ORF">JQX41_18660</name>
    <name evidence="2" type="ORF">JQX48_18680</name>
</gene>
<sequence length="204" mass="21550">MSKSSARISSIRKETVSVHDLAPLCALSSAEPHTDTVAGVTLTENPGHAFVSVAARLGQESACAERLGTLLGANAPGVEAWVRLDPMSAFWMAPDQWMVSAPFSTHEDLATHLTDHFGTTASITEQTDAWVCFDMQGGGVEQVMQLCANIDIETMPVGSATRSVIHYMGVYVLRSAPDALTVLGGRSSAGSLHHALLTAMKSAL</sequence>
<name>A0A9Q2S1D7_9RHOB</name>
<dbReference type="Gene3D" id="3.30.1360.120">
    <property type="entry name" value="Probable tRNA modification gtpase trme, domain 1"/>
    <property type="match status" value="1"/>
</dbReference>
<dbReference type="EMBL" id="JAFBXF010000014">
    <property type="protein sequence ID" value="MBM2419016.1"/>
    <property type="molecule type" value="Genomic_DNA"/>
</dbReference>
<keyword evidence="4" id="KW-1185">Reference proteome</keyword>
<accession>A0A9Q2S1D7</accession>
<dbReference type="SUPFAM" id="SSF103025">
    <property type="entry name" value="Folate-binding domain"/>
    <property type="match status" value="1"/>
</dbReference>
<evidence type="ECO:0000313" key="4">
    <source>
        <dbReference type="Proteomes" id="UP000809440"/>
    </source>
</evidence>
<evidence type="ECO:0000313" key="1">
    <source>
        <dbReference type="EMBL" id="MBM2414345.1"/>
    </source>
</evidence>
<evidence type="ECO:0000313" key="3">
    <source>
        <dbReference type="Proteomes" id="UP000755667"/>
    </source>
</evidence>
<dbReference type="Proteomes" id="UP000755667">
    <property type="component" value="Unassembled WGS sequence"/>
</dbReference>
<reference evidence="1 4" key="1">
    <citation type="submission" date="2021-01" db="EMBL/GenBank/DDBJ databases">
        <title>Diatom-associated Roseobacters Show Island Model of Population Structure.</title>
        <authorList>
            <person name="Qu L."/>
            <person name="Feng X."/>
            <person name="Chen Y."/>
            <person name="Li L."/>
            <person name="Wang X."/>
            <person name="Hu Z."/>
            <person name="Wang H."/>
            <person name="Luo H."/>
        </authorList>
    </citation>
    <scope>NUCLEOTIDE SEQUENCE</scope>
    <source>
        <strain evidence="2 4">CC28-63</strain>
        <strain evidence="1">CC28-69</strain>
    </source>
</reference>
<protein>
    <submittedName>
        <fullName evidence="1">Sarcosine oxidase subunit gamma</fullName>
    </submittedName>
</protein>